<organism evidence="2 3">
    <name type="scientific">Streptomyces thermocarboxydovorans</name>
    <dbReference type="NCBI Taxonomy" id="59298"/>
    <lineage>
        <taxon>Bacteria</taxon>
        <taxon>Bacillati</taxon>
        <taxon>Actinomycetota</taxon>
        <taxon>Actinomycetes</taxon>
        <taxon>Kitasatosporales</taxon>
        <taxon>Streptomycetaceae</taxon>
        <taxon>Streptomyces</taxon>
    </lineage>
</organism>
<accession>A0ABN1HQJ8</accession>
<evidence type="ECO:0008006" key="4">
    <source>
        <dbReference type="Google" id="ProtNLM"/>
    </source>
</evidence>
<dbReference type="Proteomes" id="UP001500724">
    <property type="component" value="Unassembled WGS sequence"/>
</dbReference>
<feature type="region of interest" description="Disordered" evidence="1">
    <location>
        <begin position="25"/>
        <end position="51"/>
    </location>
</feature>
<reference evidence="2 3" key="1">
    <citation type="journal article" date="2019" name="Int. J. Syst. Evol. Microbiol.">
        <title>The Global Catalogue of Microorganisms (GCM) 10K type strain sequencing project: providing services to taxonomists for standard genome sequencing and annotation.</title>
        <authorList>
            <consortium name="The Broad Institute Genomics Platform"/>
            <consortium name="The Broad Institute Genome Sequencing Center for Infectious Disease"/>
            <person name="Wu L."/>
            <person name="Ma J."/>
        </authorList>
    </citation>
    <scope>NUCLEOTIDE SEQUENCE [LARGE SCALE GENOMIC DNA]</scope>
    <source>
        <strain evidence="2 3">JCM 10367</strain>
    </source>
</reference>
<comment type="caution">
    <text evidence="2">The sequence shown here is derived from an EMBL/GenBank/DDBJ whole genome shotgun (WGS) entry which is preliminary data.</text>
</comment>
<evidence type="ECO:0000256" key="1">
    <source>
        <dbReference type="SAM" id="MobiDB-lite"/>
    </source>
</evidence>
<sequence length="51" mass="5300">MPEHEADGSPHTATPEVADFLRRRREQIAQQPGVGHHGAGDLLGDASAAAA</sequence>
<keyword evidence="3" id="KW-1185">Reference proteome</keyword>
<dbReference type="RefSeq" id="WP_344005579.1">
    <property type="nucleotide sequence ID" value="NZ_BAAAGU010000056.1"/>
</dbReference>
<evidence type="ECO:0000313" key="3">
    <source>
        <dbReference type="Proteomes" id="UP001500724"/>
    </source>
</evidence>
<gene>
    <name evidence="2" type="ORF">GCM10009535_48160</name>
</gene>
<dbReference type="EMBL" id="BAAAGU010000056">
    <property type="protein sequence ID" value="GAA0662888.1"/>
    <property type="molecule type" value="Genomic_DNA"/>
</dbReference>
<evidence type="ECO:0000313" key="2">
    <source>
        <dbReference type="EMBL" id="GAA0662888.1"/>
    </source>
</evidence>
<protein>
    <recommendedName>
        <fullName evidence="4">Transcriptional regulator</fullName>
    </recommendedName>
</protein>
<name>A0ABN1HQJ8_9ACTN</name>
<feature type="compositionally biased region" description="Low complexity" evidence="1">
    <location>
        <begin position="40"/>
        <end position="51"/>
    </location>
</feature>
<proteinExistence type="predicted"/>